<evidence type="ECO:0000313" key="5">
    <source>
        <dbReference type="EMBL" id="KAG5604719.1"/>
    </source>
</evidence>
<dbReference type="EMBL" id="JACXVP010000005">
    <property type="protein sequence ID" value="KAG5604719.1"/>
    <property type="molecule type" value="Genomic_DNA"/>
</dbReference>
<dbReference type="GO" id="GO:0010597">
    <property type="term" value="P:green leaf volatile biosynthetic process"/>
    <property type="evidence" value="ECO:0007669"/>
    <property type="project" value="UniProtKB-ARBA"/>
</dbReference>
<evidence type="ECO:0000259" key="4">
    <source>
        <dbReference type="PROSITE" id="PS51294"/>
    </source>
</evidence>
<sequence length="77" mass="8893">MTKKSKKPYNRLALRLLSTMFLPLEKNQQGRRWSADEERAFFIALDKLGKGNWTRIAKEFVPSRTIGEWGIVVRGVG</sequence>
<evidence type="ECO:0000313" key="6">
    <source>
        <dbReference type="Proteomes" id="UP000824120"/>
    </source>
</evidence>
<accession>A0A9J5YYB0</accession>
<dbReference type="GO" id="GO:0000976">
    <property type="term" value="F:transcription cis-regulatory region binding"/>
    <property type="evidence" value="ECO:0007669"/>
    <property type="project" value="UniProtKB-ARBA"/>
</dbReference>
<feature type="domain" description="Myb-like" evidence="3">
    <location>
        <begin position="25"/>
        <end position="65"/>
    </location>
</feature>
<dbReference type="CDD" id="cd00167">
    <property type="entry name" value="SANT"/>
    <property type="match status" value="1"/>
</dbReference>
<dbReference type="GO" id="GO:0005634">
    <property type="term" value="C:nucleus"/>
    <property type="evidence" value="ECO:0007669"/>
    <property type="project" value="UniProtKB-SubCell"/>
</dbReference>
<dbReference type="SUPFAM" id="SSF46689">
    <property type="entry name" value="Homeodomain-like"/>
    <property type="match status" value="1"/>
</dbReference>
<dbReference type="OrthoDB" id="10515119at2759"/>
<dbReference type="PROSITE" id="PS51294">
    <property type="entry name" value="HTH_MYB"/>
    <property type="match status" value="1"/>
</dbReference>
<feature type="domain" description="HTH myb-type" evidence="4">
    <location>
        <begin position="25"/>
        <end position="60"/>
    </location>
</feature>
<reference evidence="5 6" key="1">
    <citation type="submission" date="2020-09" db="EMBL/GenBank/DDBJ databases">
        <title>De no assembly of potato wild relative species, Solanum commersonii.</title>
        <authorList>
            <person name="Cho K."/>
        </authorList>
    </citation>
    <scope>NUCLEOTIDE SEQUENCE [LARGE SCALE GENOMIC DNA]</scope>
    <source>
        <strain evidence="5">LZ3.2</strain>
        <tissue evidence="5">Leaf</tissue>
    </source>
</reference>
<dbReference type="Pfam" id="PF00249">
    <property type="entry name" value="Myb_DNA-binding"/>
    <property type="match status" value="1"/>
</dbReference>
<evidence type="ECO:0000256" key="2">
    <source>
        <dbReference type="ARBA" id="ARBA00023242"/>
    </source>
</evidence>
<protein>
    <submittedName>
        <fullName evidence="5">Uncharacterized protein</fullName>
    </submittedName>
</protein>
<gene>
    <name evidence="5" type="ORF">H5410_026211</name>
</gene>
<dbReference type="InterPro" id="IPR009057">
    <property type="entry name" value="Homeodomain-like_sf"/>
</dbReference>
<proteinExistence type="predicted"/>
<dbReference type="InterPro" id="IPR017930">
    <property type="entry name" value="Myb_dom"/>
</dbReference>
<comment type="caution">
    <text evidence="5">The sequence shown here is derived from an EMBL/GenBank/DDBJ whole genome shotgun (WGS) entry which is preliminary data.</text>
</comment>
<comment type="subcellular location">
    <subcellularLocation>
        <location evidence="1">Nucleus</location>
    </subcellularLocation>
</comment>
<keyword evidence="6" id="KW-1185">Reference proteome</keyword>
<evidence type="ECO:0000256" key="1">
    <source>
        <dbReference type="ARBA" id="ARBA00004123"/>
    </source>
</evidence>
<dbReference type="InterPro" id="IPR001005">
    <property type="entry name" value="SANT/Myb"/>
</dbReference>
<dbReference type="Gene3D" id="1.10.10.60">
    <property type="entry name" value="Homeodomain-like"/>
    <property type="match status" value="1"/>
</dbReference>
<organism evidence="5 6">
    <name type="scientific">Solanum commersonii</name>
    <name type="common">Commerson's wild potato</name>
    <name type="synonym">Commerson's nightshade</name>
    <dbReference type="NCBI Taxonomy" id="4109"/>
    <lineage>
        <taxon>Eukaryota</taxon>
        <taxon>Viridiplantae</taxon>
        <taxon>Streptophyta</taxon>
        <taxon>Embryophyta</taxon>
        <taxon>Tracheophyta</taxon>
        <taxon>Spermatophyta</taxon>
        <taxon>Magnoliopsida</taxon>
        <taxon>eudicotyledons</taxon>
        <taxon>Gunneridae</taxon>
        <taxon>Pentapetalae</taxon>
        <taxon>asterids</taxon>
        <taxon>lamiids</taxon>
        <taxon>Solanales</taxon>
        <taxon>Solanaceae</taxon>
        <taxon>Solanoideae</taxon>
        <taxon>Solaneae</taxon>
        <taxon>Solanum</taxon>
    </lineage>
</organism>
<keyword evidence="2" id="KW-0539">Nucleus</keyword>
<evidence type="ECO:0000259" key="3">
    <source>
        <dbReference type="PROSITE" id="PS50090"/>
    </source>
</evidence>
<dbReference type="AlphaFoldDB" id="A0A9J5YYB0"/>
<dbReference type="PROSITE" id="PS50090">
    <property type="entry name" value="MYB_LIKE"/>
    <property type="match status" value="1"/>
</dbReference>
<name>A0A9J5YYB0_SOLCO</name>
<dbReference type="Proteomes" id="UP000824120">
    <property type="component" value="Chromosome 5"/>
</dbReference>